<feature type="transmembrane region" description="Helical" evidence="4">
    <location>
        <begin position="170"/>
        <end position="188"/>
    </location>
</feature>
<evidence type="ECO:0000259" key="5">
    <source>
        <dbReference type="PROSITE" id="PS50850"/>
    </source>
</evidence>
<feature type="transmembrane region" description="Helical" evidence="4">
    <location>
        <begin position="82"/>
        <end position="105"/>
    </location>
</feature>
<dbReference type="EMBL" id="CP015217">
    <property type="protein sequence ID" value="AOP35352.1"/>
    <property type="molecule type" value="Genomic_DNA"/>
</dbReference>
<evidence type="ECO:0000256" key="4">
    <source>
        <dbReference type="SAM" id="Phobius"/>
    </source>
</evidence>
<feature type="domain" description="Major facilitator superfamily (MFS) profile" evidence="5">
    <location>
        <begin position="12"/>
        <end position="397"/>
    </location>
</feature>
<feature type="transmembrane region" description="Helical" evidence="4">
    <location>
        <begin position="41"/>
        <end position="62"/>
    </location>
</feature>
<dbReference type="Pfam" id="PF07690">
    <property type="entry name" value="MFS_1"/>
    <property type="match status" value="1"/>
</dbReference>
<dbReference type="InterPro" id="IPR011701">
    <property type="entry name" value="MFS"/>
</dbReference>
<dbReference type="AlphaFoldDB" id="A0A1D7V0J4"/>
<dbReference type="CDD" id="cd17370">
    <property type="entry name" value="MFS_MJ1317_like"/>
    <property type="match status" value="1"/>
</dbReference>
<organism evidence="6 7">
    <name type="scientific">Leptospira tipperaryensis</name>
    <dbReference type="NCBI Taxonomy" id="2564040"/>
    <lineage>
        <taxon>Bacteria</taxon>
        <taxon>Pseudomonadati</taxon>
        <taxon>Spirochaetota</taxon>
        <taxon>Spirochaetia</taxon>
        <taxon>Leptospirales</taxon>
        <taxon>Leptospiraceae</taxon>
        <taxon>Leptospira</taxon>
    </lineage>
</organism>
<dbReference type="PROSITE" id="PS50850">
    <property type="entry name" value="MFS"/>
    <property type="match status" value="1"/>
</dbReference>
<evidence type="ECO:0000256" key="3">
    <source>
        <dbReference type="ARBA" id="ARBA00023136"/>
    </source>
</evidence>
<dbReference type="PANTHER" id="PTHR23518">
    <property type="entry name" value="C-METHYLTRANSFERASE"/>
    <property type="match status" value="1"/>
</dbReference>
<feature type="transmembrane region" description="Helical" evidence="4">
    <location>
        <begin position="12"/>
        <end position="34"/>
    </location>
</feature>
<dbReference type="KEGG" id="laj:A0128_16795"/>
<dbReference type="OrthoDB" id="9803985at2"/>
<dbReference type="GO" id="GO:0022857">
    <property type="term" value="F:transmembrane transporter activity"/>
    <property type="evidence" value="ECO:0007669"/>
    <property type="project" value="InterPro"/>
</dbReference>
<dbReference type="Gene3D" id="1.20.1250.20">
    <property type="entry name" value="MFS general substrate transporter like domains"/>
    <property type="match status" value="1"/>
</dbReference>
<dbReference type="Proteomes" id="UP000094197">
    <property type="component" value="Chromosome 1"/>
</dbReference>
<reference evidence="6 7" key="1">
    <citation type="submission" date="2016-04" db="EMBL/GenBank/DDBJ databases">
        <title>Complete genome seqeunce of Leptospira alstonii serovar Room22.</title>
        <authorList>
            <person name="Nally J.E."/>
            <person name="Bayles D.O."/>
            <person name="Hurley D."/>
            <person name="Fanning S."/>
            <person name="McMahon B.J."/>
            <person name="Arent Z."/>
        </authorList>
    </citation>
    <scope>NUCLEOTIDE SEQUENCE [LARGE SCALE GENOMIC DNA]</scope>
    <source>
        <strain evidence="6 7">GWTS #1</strain>
    </source>
</reference>
<feature type="transmembrane region" description="Helical" evidence="4">
    <location>
        <begin position="285"/>
        <end position="302"/>
    </location>
</feature>
<feature type="transmembrane region" description="Helical" evidence="4">
    <location>
        <begin position="343"/>
        <end position="366"/>
    </location>
</feature>
<keyword evidence="3 4" id="KW-0472">Membrane</keyword>
<proteinExistence type="predicted"/>
<keyword evidence="1 4" id="KW-0812">Transmembrane</keyword>
<dbReference type="InterPro" id="IPR036259">
    <property type="entry name" value="MFS_trans_sf"/>
</dbReference>
<feature type="transmembrane region" description="Helical" evidence="4">
    <location>
        <begin position="308"/>
        <end position="331"/>
    </location>
</feature>
<feature type="transmembrane region" description="Helical" evidence="4">
    <location>
        <begin position="372"/>
        <end position="391"/>
    </location>
</feature>
<feature type="transmembrane region" description="Helical" evidence="4">
    <location>
        <begin position="256"/>
        <end position="273"/>
    </location>
</feature>
<evidence type="ECO:0000256" key="2">
    <source>
        <dbReference type="ARBA" id="ARBA00022989"/>
    </source>
</evidence>
<evidence type="ECO:0000256" key="1">
    <source>
        <dbReference type="ARBA" id="ARBA00022692"/>
    </source>
</evidence>
<gene>
    <name evidence="6" type="ORF">A0128_16795</name>
</gene>
<evidence type="ECO:0000313" key="6">
    <source>
        <dbReference type="EMBL" id="AOP35352.1"/>
    </source>
</evidence>
<sequence length="401" mass="44374">MPDSRKKIITQTILVLSLVSLLTDVASEMLYPILPIYLKEIGFSIFLIGILEGVAEATAGFSKGSFGRMSDLSGKRLPFVRWGYLLSALSKPMMTFLVSPIWVFLIRTTDRLGKGIRTSARDALLSDETTIKNKGMVFGFHRSMDTFGAVLGPVCALVFLYFYPGRYKELFLFAFFPGILAIAFTFLIREKYREPALRKEGENSHSILLFFQYWKTSPTSYRNLCKGILLFSLFNGSDVFLLLRLKEFGLSDSASIGAYIFYNLVYAGAAYPLGILGDKIGLKSLFIFGLGCFALVYFGMGFGTSSWVLWISFSIYGIFAASTEGISRAWITNLVPQTETATALGTFNAFQSLCMILASSITGFLWTQWNSTVALSASGIVALLAGTYIFFSEAPTKQKSP</sequence>
<feature type="transmembrane region" description="Helical" evidence="4">
    <location>
        <begin position="146"/>
        <end position="164"/>
    </location>
</feature>
<dbReference type="InterPro" id="IPR020846">
    <property type="entry name" value="MFS_dom"/>
</dbReference>
<keyword evidence="2 4" id="KW-1133">Transmembrane helix</keyword>
<protein>
    <submittedName>
        <fullName evidence="6">ABC transporter permease</fullName>
    </submittedName>
</protein>
<dbReference type="SUPFAM" id="SSF103473">
    <property type="entry name" value="MFS general substrate transporter"/>
    <property type="match status" value="1"/>
</dbReference>
<dbReference type="PANTHER" id="PTHR23518:SF2">
    <property type="entry name" value="MAJOR FACILITATOR SUPERFAMILY TRANSPORTER"/>
    <property type="match status" value="1"/>
</dbReference>
<evidence type="ECO:0000313" key="7">
    <source>
        <dbReference type="Proteomes" id="UP000094197"/>
    </source>
</evidence>
<dbReference type="RefSeq" id="WP_069608555.1">
    <property type="nucleotide sequence ID" value="NZ_CP015217.1"/>
</dbReference>
<name>A0A1D7V0J4_9LEPT</name>
<keyword evidence="7" id="KW-1185">Reference proteome</keyword>
<accession>A0A1D7V0J4</accession>